<keyword evidence="3" id="KW-1185">Reference proteome</keyword>
<dbReference type="EMBL" id="LODT01000034">
    <property type="protein sequence ID" value="KYQ91693.1"/>
    <property type="molecule type" value="Genomic_DNA"/>
</dbReference>
<feature type="compositionally biased region" description="Polar residues" evidence="1">
    <location>
        <begin position="1"/>
        <end position="13"/>
    </location>
</feature>
<dbReference type="AlphaFoldDB" id="A0A151ZCL7"/>
<evidence type="ECO:0000256" key="1">
    <source>
        <dbReference type="SAM" id="MobiDB-lite"/>
    </source>
</evidence>
<gene>
    <name evidence="2" type="ORF">DLAC_07471</name>
</gene>
<evidence type="ECO:0000313" key="3">
    <source>
        <dbReference type="Proteomes" id="UP000076078"/>
    </source>
</evidence>
<name>A0A151ZCL7_TIELA</name>
<evidence type="ECO:0000313" key="2">
    <source>
        <dbReference type="EMBL" id="KYQ91693.1"/>
    </source>
</evidence>
<protein>
    <submittedName>
        <fullName evidence="2">Uncharacterized protein</fullName>
    </submittedName>
</protein>
<comment type="caution">
    <text evidence="2">The sequence shown here is derived from an EMBL/GenBank/DDBJ whole genome shotgun (WGS) entry which is preliminary data.</text>
</comment>
<dbReference type="InParanoid" id="A0A151ZCL7"/>
<reference evidence="2 3" key="1">
    <citation type="submission" date="2015-12" db="EMBL/GenBank/DDBJ databases">
        <title>Dictyostelia acquired genes for synthesis and detection of signals that induce cell-type specialization by lateral gene transfer from prokaryotes.</title>
        <authorList>
            <person name="Gloeckner G."/>
            <person name="Schaap P."/>
        </authorList>
    </citation>
    <scope>NUCLEOTIDE SEQUENCE [LARGE SCALE GENOMIC DNA]</scope>
    <source>
        <strain evidence="2 3">TK</strain>
    </source>
</reference>
<dbReference type="OrthoDB" id="17620at2759"/>
<proteinExistence type="predicted"/>
<accession>A0A151ZCL7</accession>
<dbReference type="OMA" id="RNSANFH"/>
<sequence length="184" mass="21010">MEPTENSFQTLENTPVPLGGTVIPKGLEGEANWQDQPIQPESEKVDYGEEYNEIEKLREELGNVKKIVSLLPAEIEAIFKVETVLNTPIADKVKLENQMKGNVAKRDEILTQLQNLLPLFEKHTETKFYKDNIEEIIKQSKAKILTKDDNFNFGVLCKKVTMMIFKDQKTLLDKMKAIKKSKTG</sequence>
<dbReference type="Proteomes" id="UP000076078">
    <property type="component" value="Unassembled WGS sequence"/>
</dbReference>
<feature type="region of interest" description="Disordered" evidence="1">
    <location>
        <begin position="1"/>
        <end position="43"/>
    </location>
</feature>
<organism evidence="2 3">
    <name type="scientific">Tieghemostelium lacteum</name>
    <name type="common">Slime mold</name>
    <name type="synonym">Dictyostelium lacteum</name>
    <dbReference type="NCBI Taxonomy" id="361077"/>
    <lineage>
        <taxon>Eukaryota</taxon>
        <taxon>Amoebozoa</taxon>
        <taxon>Evosea</taxon>
        <taxon>Eumycetozoa</taxon>
        <taxon>Dictyostelia</taxon>
        <taxon>Dictyosteliales</taxon>
        <taxon>Raperosteliaceae</taxon>
        <taxon>Tieghemostelium</taxon>
    </lineage>
</organism>